<evidence type="ECO:0000313" key="3">
    <source>
        <dbReference type="EMBL" id="BCA94653.1"/>
    </source>
</evidence>
<dbReference type="KEGG" id="lant:TUM19329_10140"/>
<gene>
    <name evidence="3" type="ORF">TUM19329_10140</name>
</gene>
<dbReference type="SMART" id="SM00248">
    <property type="entry name" value="ANK"/>
    <property type="match status" value="4"/>
</dbReference>
<evidence type="ECO:0000313" key="4">
    <source>
        <dbReference type="Proteomes" id="UP000502894"/>
    </source>
</evidence>
<dbReference type="Pfam" id="PF12796">
    <property type="entry name" value="Ank_2"/>
    <property type="match status" value="1"/>
</dbReference>
<dbReference type="Pfam" id="PF00023">
    <property type="entry name" value="Ank"/>
    <property type="match status" value="1"/>
</dbReference>
<dbReference type="InterPro" id="IPR050776">
    <property type="entry name" value="Ank_Repeat/CDKN_Inhibitor"/>
</dbReference>
<reference evidence="3" key="1">
    <citation type="journal article" date="2020" name="Microbiol. Resour. Announc.">
        <title>Complete Genome Sequence of Novel Psychrotolerant Legionella Strain TUM19329, Isolated from Antarctic Lake Sediment.</title>
        <authorList>
            <person name="Shimada S."/>
            <person name="Nakai R."/>
            <person name="Aoki K."/>
            <person name="Shimoeda N."/>
            <person name="Ohno G."/>
            <person name="Miyazaki Y."/>
            <person name="Kudoh S."/>
            <person name="Imura S."/>
            <person name="Watanabe K."/>
            <person name="Ishii Y."/>
            <person name="Tateda K."/>
        </authorList>
    </citation>
    <scope>NUCLEOTIDE SEQUENCE [LARGE SCALE GENOMIC DNA]</scope>
    <source>
        <strain evidence="3">TUM19329</strain>
    </source>
</reference>
<keyword evidence="4" id="KW-1185">Reference proteome</keyword>
<keyword evidence="1" id="KW-0677">Repeat</keyword>
<name>A0A6F8T369_9GAMM</name>
<organism evidence="3 4">
    <name type="scientific">Legionella antarctica</name>
    <dbReference type="NCBI Taxonomy" id="2708020"/>
    <lineage>
        <taxon>Bacteria</taxon>
        <taxon>Pseudomonadati</taxon>
        <taxon>Pseudomonadota</taxon>
        <taxon>Gammaproteobacteria</taxon>
        <taxon>Legionellales</taxon>
        <taxon>Legionellaceae</taxon>
        <taxon>Legionella</taxon>
    </lineage>
</organism>
<evidence type="ECO:0000256" key="1">
    <source>
        <dbReference type="ARBA" id="ARBA00022737"/>
    </source>
</evidence>
<dbReference type="PANTHER" id="PTHR24201">
    <property type="entry name" value="ANK_REP_REGION DOMAIN-CONTAINING PROTEIN"/>
    <property type="match status" value="1"/>
</dbReference>
<evidence type="ECO:0000256" key="2">
    <source>
        <dbReference type="ARBA" id="ARBA00023043"/>
    </source>
</evidence>
<keyword evidence="2" id="KW-0040">ANK repeat</keyword>
<sequence length="166" mass="17976">METSKVKALLKKAMENDNGELLAEKLKEHSVDKTTIQALFFQSVLGGKNKCLKVLLGNGVNVNAILPMGENVLTWAICNGNLTICNLLIENNINVNQKTALAKETPLMAAARKEDHAIIKALFCAGAQLSDVNKRGQTAQDIATEMNKVDTASLLENLASEPSFRP</sequence>
<dbReference type="Gene3D" id="1.25.40.20">
    <property type="entry name" value="Ankyrin repeat-containing domain"/>
    <property type="match status" value="1"/>
</dbReference>
<proteinExistence type="predicted"/>
<dbReference type="InterPro" id="IPR036770">
    <property type="entry name" value="Ankyrin_rpt-contain_sf"/>
</dbReference>
<dbReference type="AlphaFoldDB" id="A0A6F8T369"/>
<dbReference type="EMBL" id="AP022839">
    <property type="protein sequence ID" value="BCA94653.1"/>
    <property type="molecule type" value="Genomic_DNA"/>
</dbReference>
<protein>
    <submittedName>
        <fullName evidence="3">Uncharacterized protein</fullName>
    </submittedName>
</protein>
<dbReference type="Proteomes" id="UP000502894">
    <property type="component" value="Chromosome"/>
</dbReference>
<dbReference type="InterPro" id="IPR002110">
    <property type="entry name" value="Ankyrin_rpt"/>
</dbReference>
<accession>A0A6F8T369</accession>
<dbReference type="SUPFAM" id="SSF48403">
    <property type="entry name" value="Ankyrin repeat"/>
    <property type="match status" value="1"/>
</dbReference>